<dbReference type="CDD" id="cd13360">
    <property type="entry name" value="PH_PLC_fungal"/>
    <property type="match status" value="1"/>
</dbReference>
<dbReference type="InterPro" id="IPR017946">
    <property type="entry name" value="PLC-like_Pdiesterase_TIM-brl"/>
</dbReference>
<feature type="domain" description="EF-hand" evidence="10">
    <location>
        <begin position="198"/>
        <end position="233"/>
    </location>
</feature>
<dbReference type="InterPro" id="IPR000909">
    <property type="entry name" value="PLipase_C_PInositol-sp_X_dom"/>
</dbReference>
<proteinExistence type="predicted"/>
<evidence type="ECO:0000256" key="7">
    <source>
        <dbReference type="RuleBase" id="RU361133"/>
    </source>
</evidence>
<dbReference type="EMBL" id="CDQK01000007">
    <property type="protein sequence ID" value="CEP25105.1"/>
    <property type="molecule type" value="Genomic_DNA"/>
</dbReference>
<evidence type="ECO:0000256" key="1">
    <source>
        <dbReference type="ARBA" id="ARBA00012368"/>
    </source>
</evidence>
<dbReference type="InterPro" id="IPR001711">
    <property type="entry name" value="PLipase_C_Pinositol-sp_Y"/>
</dbReference>
<feature type="region of interest" description="Disordered" evidence="8">
    <location>
        <begin position="456"/>
        <end position="492"/>
    </location>
</feature>
<evidence type="ECO:0000259" key="9">
    <source>
        <dbReference type="PROSITE" id="PS50008"/>
    </source>
</evidence>
<dbReference type="PROSITE" id="PS50222">
    <property type="entry name" value="EF_HAND_2"/>
    <property type="match status" value="1"/>
</dbReference>
<gene>
    <name evidence="11" type="primary">PLC1</name>
    <name evidence="11" type="ORF">BN1211_6099</name>
</gene>
<dbReference type="GO" id="GO:0004435">
    <property type="term" value="F:phosphatidylinositol-4,5-bisphosphate phospholipase C activity"/>
    <property type="evidence" value="ECO:0007669"/>
    <property type="project" value="UniProtKB-EC"/>
</dbReference>
<dbReference type="Proteomes" id="UP000038830">
    <property type="component" value="Unassembled WGS sequence"/>
</dbReference>
<keyword evidence="3" id="KW-0106">Calcium</keyword>
<dbReference type="InterPro" id="IPR000008">
    <property type="entry name" value="C2_dom"/>
</dbReference>
<dbReference type="SUPFAM" id="SSF51695">
    <property type="entry name" value="PLC-like phosphodiesterases"/>
    <property type="match status" value="1"/>
</dbReference>
<dbReference type="CDD" id="cd00275">
    <property type="entry name" value="C2_PLC_like"/>
    <property type="match status" value="1"/>
</dbReference>
<dbReference type="InterPro" id="IPR002048">
    <property type="entry name" value="EF_hand_dom"/>
</dbReference>
<dbReference type="SUPFAM" id="SSF47473">
    <property type="entry name" value="EF-hand"/>
    <property type="match status" value="1"/>
</dbReference>
<dbReference type="Pfam" id="PF00387">
    <property type="entry name" value="PI-PLC-Y"/>
    <property type="match status" value="1"/>
</dbReference>
<dbReference type="PROSITE" id="PS00018">
    <property type="entry name" value="EF_HAND_1"/>
    <property type="match status" value="1"/>
</dbReference>
<evidence type="ECO:0000256" key="4">
    <source>
        <dbReference type="ARBA" id="ARBA00022963"/>
    </source>
</evidence>
<dbReference type="AlphaFoldDB" id="A0A0H5C9M2"/>
<sequence length="783" mass="90044">MVEGPMTRSLSEGLEDGLDVAIGQDVEGNTELVLDSPKIPQALVDGVPLLRITRRKKVQRIFKVDLEKALLMWSNKAVSLDRIQQIRVGDDARNYREEYGVSKNYNNRWATILYKDISTGKLKTLNIIAPSRAEFEVFISTLDRLVTRRRQLMRYLSIPDENFAHIHWKNYIDKEPHRKQCLSFEDIVKLTKRLHINCDEEHLLRIFNDTDSNHNGSLNFEEFQKFVKQLKQRPEIIGIFKTVTKTETISFEQFEGFVSKVQKQSTKGLDKIFTRFTRSTDGVMTIDGFTDFLSSTYSQATVDSSEDLSHPFNEYFISSSHNTYFLGRQFGNSTSIEGYIRALQRGCRSVEIDIWDGDHGPVVSHGKITSSIPLRDVLETVMKYAFILTPFPLFLSLEVHCKPVFQLIVRDLLVEILGDVLVTEASIHHKFKLPSPMDLKHRILVKVKKTSFEDSDVSQSSFSSSSVTSSSTTTTAQEEDEEESQQSKTKIKRSKKYSQIIPELAALGVYSQGLKFINFSLPESKQPNHIFSFSDRNFQNMIKDQEKKYLIQKHNRTFMMRVYPAGYRYNSTNFSPIIPWTFGVQMVATNWQTYDTGQQVNEAMFDCGSKCGYKLKPPELRNIDPFTKFKNIQTKQSYVKFSIEIISGQLLPRPKELRPEDPLSPFVVLEFVESTQIVPLKCTDLDSNTVTYIDSPVTSTKSIKSNGFNPLWKYKVEGVMKDAYGLNFIKFSVKTRDVAVAVNCFKLDNLQQGYRHIPLHDLQGEEYIFSTLFVKLNYETFTK</sequence>
<dbReference type="SMART" id="SM00148">
    <property type="entry name" value="PLCXc"/>
    <property type="match status" value="1"/>
</dbReference>
<dbReference type="PRINTS" id="PR00390">
    <property type="entry name" value="PHPHLIPASEC"/>
</dbReference>
<dbReference type="SMART" id="SM00149">
    <property type="entry name" value="PLCYc"/>
    <property type="match status" value="1"/>
</dbReference>
<dbReference type="InterPro" id="IPR011992">
    <property type="entry name" value="EF-hand-dom_pair"/>
</dbReference>
<dbReference type="CDD" id="cd08598">
    <property type="entry name" value="PI-PLC1c_yeast"/>
    <property type="match status" value="1"/>
</dbReference>
<reference evidence="12" key="1">
    <citation type="journal article" date="2015" name="J. Biotechnol.">
        <title>The structure of the Cyberlindnera jadinii genome and its relation to Candida utilis analyzed by the occurrence of single nucleotide polymorphisms.</title>
        <authorList>
            <person name="Rupp O."/>
            <person name="Brinkrolf K."/>
            <person name="Buerth C."/>
            <person name="Kunigo M."/>
            <person name="Schneider J."/>
            <person name="Jaenicke S."/>
            <person name="Goesmann A."/>
            <person name="Puehler A."/>
            <person name="Jaeger K.-E."/>
            <person name="Ernst J.F."/>
        </authorList>
    </citation>
    <scope>NUCLEOTIDE SEQUENCE [LARGE SCALE GENOMIC DNA]</scope>
    <source>
        <strain evidence="12">ATCC 18201 / CBS 1600 / BCRC 20928 / JCM 3617 / NBRC 0987 / NRRL Y-1542</strain>
    </source>
</reference>
<evidence type="ECO:0000256" key="3">
    <source>
        <dbReference type="ARBA" id="ARBA00022837"/>
    </source>
</evidence>
<evidence type="ECO:0000256" key="6">
    <source>
        <dbReference type="ARBA" id="ARBA00023224"/>
    </source>
</evidence>
<dbReference type="EC" id="3.1.4.11" evidence="1 7"/>
<evidence type="ECO:0000256" key="2">
    <source>
        <dbReference type="ARBA" id="ARBA00022801"/>
    </source>
</evidence>
<dbReference type="Gene3D" id="2.60.40.150">
    <property type="entry name" value="C2 domain"/>
    <property type="match status" value="1"/>
</dbReference>
<dbReference type="InterPro" id="IPR035892">
    <property type="entry name" value="C2_domain_sf"/>
</dbReference>
<dbReference type="PROSITE" id="PS50008">
    <property type="entry name" value="PIPLC_Y_DOMAIN"/>
    <property type="match status" value="1"/>
</dbReference>
<dbReference type="GO" id="GO:0005509">
    <property type="term" value="F:calcium ion binding"/>
    <property type="evidence" value="ECO:0007669"/>
    <property type="project" value="InterPro"/>
</dbReference>
<dbReference type="InterPro" id="IPR011993">
    <property type="entry name" value="PH-like_dom_sf"/>
</dbReference>
<keyword evidence="5 7" id="KW-0443">Lipid metabolism</keyword>
<feature type="domain" description="PI-PLC Y-box" evidence="9">
    <location>
        <begin position="504"/>
        <end position="621"/>
    </location>
</feature>
<dbReference type="SMART" id="SM00054">
    <property type="entry name" value="EFh"/>
    <property type="match status" value="1"/>
</dbReference>
<dbReference type="SMART" id="SM00239">
    <property type="entry name" value="C2"/>
    <property type="match status" value="1"/>
</dbReference>
<evidence type="ECO:0000256" key="8">
    <source>
        <dbReference type="SAM" id="MobiDB-lite"/>
    </source>
</evidence>
<dbReference type="Gene3D" id="3.20.20.190">
    <property type="entry name" value="Phosphatidylinositol (PI) phosphodiesterase"/>
    <property type="match status" value="1"/>
</dbReference>
<name>A0A0H5C9M2_CYBJN</name>
<dbReference type="PANTHER" id="PTHR10336">
    <property type="entry name" value="PHOSPHOINOSITIDE-SPECIFIC PHOSPHOLIPASE C FAMILY PROTEIN"/>
    <property type="match status" value="1"/>
</dbReference>
<keyword evidence="4 7" id="KW-0442">Lipid degradation</keyword>
<comment type="catalytic activity">
    <reaction evidence="7">
        <text>a 1,2-diacyl-sn-glycero-3-phospho-(1D-myo-inositol-4,5-bisphosphate) + H2O = 1D-myo-inositol 1,4,5-trisphosphate + a 1,2-diacyl-sn-glycerol + H(+)</text>
        <dbReference type="Rhea" id="RHEA:33179"/>
        <dbReference type="ChEBI" id="CHEBI:15377"/>
        <dbReference type="ChEBI" id="CHEBI:15378"/>
        <dbReference type="ChEBI" id="CHEBI:17815"/>
        <dbReference type="ChEBI" id="CHEBI:58456"/>
        <dbReference type="ChEBI" id="CHEBI:203600"/>
        <dbReference type="EC" id="3.1.4.11"/>
    </reaction>
</comment>
<dbReference type="PANTHER" id="PTHR10336:SF36">
    <property type="entry name" value="1-PHOSPHATIDYLINOSITOL 4,5-BISPHOSPHATE PHOSPHODIESTERASE BETA-4"/>
    <property type="match status" value="1"/>
</dbReference>
<evidence type="ECO:0000256" key="5">
    <source>
        <dbReference type="ARBA" id="ARBA00023098"/>
    </source>
</evidence>
<dbReference type="Pfam" id="PF00388">
    <property type="entry name" value="PI-PLC-X"/>
    <property type="match status" value="1"/>
</dbReference>
<keyword evidence="6" id="KW-0807">Transducer</keyword>
<dbReference type="SUPFAM" id="SSF50729">
    <property type="entry name" value="PH domain-like"/>
    <property type="match status" value="1"/>
</dbReference>
<feature type="compositionally biased region" description="Low complexity" evidence="8">
    <location>
        <begin position="457"/>
        <end position="476"/>
    </location>
</feature>
<protein>
    <recommendedName>
        <fullName evidence="1 7">Phosphoinositide phospholipase C</fullName>
        <ecNumber evidence="1 7">3.1.4.11</ecNumber>
    </recommendedName>
</protein>
<dbReference type="InterPro" id="IPR037755">
    <property type="entry name" value="Plc1_PH"/>
</dbReference>
<dbReference type="Gene3D" id="1.10.238.10">
    <property type="entry name" value="EF-hand"/>
    <property type="match status" value="2"/>
</dbReference>
<dbReference type="GO" id="GO:0051209">
    <property type="term" value="P:release of sequestered calcium ion into cytosol"/>
    <property type="evidence" value="ECO:0007669"/>
    <property type="project" value="TreeGrafter"/>
</dbReference>
<organism evidence="11 12">
    <name type="scientific">Cyberlindnera jadinii (strain ATCC 18201 / CBS 1600 / BCRC 20928 / JCM 3617 / NBRC 0987 / NRRL Y-1542)</name>
    <name type="common">Torula yeast</name>
    <name type="synonym">Candida utilis</name>
    <dbReference type="NCBI Taxonomy" id="983966"/>
    <lineage>
        <taxon>Eukaryota</taxon>
        <taxon>Fungi</taxon>
        <taxon>Dikarya</taxon>
        <taxon>Ascomycota</taxon>
        <taxon>Saccharomycotina</taxon>
        <taxon>Saccharomycetes</taxon>
        <taxon>Phaffomycetales</taxon>
        <taxon>Phaffomycetaceae</taxon>
        <taxon>Cyberlindnera</taxon>
    </lineage>
</organism>
<dbReference type="SUPFAM" id="SSF49562">
    <property type="entry name" value="C2 domain (Calcium/lipid-binding domain, CaLB)"/>
    <property type="match status" value="1"/>
</dbReference>
<dbReference type="GO" id="GO:0016042">
    <property type="term" value="P:lipid catabolic process"/>
    <property type="evidence" value="ECO:0007669"/>
    <property type="project" value="UniProtKB-KW"/>
</dbReference>
<dbReference type="InterPro" id="IPR018247">
    <property type="entry name" value="EF_Hand_1_Ca_BS"/>
</dbReference>
<dbReference type="GO" id="GO:0048015">
    <property type="term" value="P:phosphatidylinositol-mediated signaling"/>
    <property type="evidence" value="ECO:0007669"/>
    <property type="project" value="TreeGrafter"/>
</dbReference>
<dbReference type="CDD" id="cd16207">
    <property type="entry name" value="EFh_ScPlc1p_like"/>
    <property type="match status" value="1"/>
</dbReference>
<dbReference type="Gene3D" id="2.30.29.30">
    <property type="entry name" value="Pleckstrin-homology domain (PH domain)/Phosphotyrosine-binding domain (PTB)"/>
    <property type="match status" value="1"/>
</dbReference>
<dbReference type="PROSITE" id="PS50007">
    <property type="entry name" value="PIPLC_X_DOMAIN"/>
    <property type="match status" value="1"/>
</dbReference>
<evidence type="ECO:0000313" key="11">
    <source>
        <dbReference type="EMBL" id="CEP25105.1"/>
    </source>
</evidence>
<evidence type="ECO:0000259" key="10">
    <source>
        <dbReference type="PROSITE" id="PS50222"/>
    </source>
</evidence>
<keyword evidence="2 7" id="KW-0378">Hydrolase</keyword>
<evidence type="ECO:0000313" key="12">
    <source>
        <dbReference type="Proteomes" id="UP000038830"/>
    </source>
</evidence>
<dbReference type="InterPro" id="IPR001192">
    <property type="entry name" value="PI-PLC_fam"/>
</dbReference>
<accession>A0A0H5C9M2</accession>